<dbReference type="InterPro" id="IPR015797">
    <property type="entry name" value="NUDIX_hydrolase-like_dom_sf"/>
</dbReference>
<dbReference type="EMBL" id="QGNY01000004">
    <property type="protein sequence ID" value="PWS31721.1"/>
    <property type="molecule type" value="Genomic_DNA"/>
</dbReference>
<dbReference type="AlphaFoldDB" id="A0A317EY00"/>
<keyword evidence="1 3" id="KW-0378">Hydrolase</keyword>
<comment type="caution">
    <text evidence="3">The sequence shown here is derived from an EMBL/GenBank/DDBJ whole genome shotgun (WGS) entry which is preliminary data.</text>
</comment>
<dbReference type="InterPro" id="IPR051325">
    <property type="entry name" value="Nudix_hydrolase_domain"/>
</dbReference>
<sequence>MKQSAGLLLFRKTENNLEFFLAHPGGPFFTRKNEGFWTIPKGEIMDGENPLDAAQREFEEEIGIKPQGDFIQLNPIVQKGGKKVLCWALEMDFDQSKVFSNTFEIEWPPRSGTLKSFPEIDRADWFTYEHAIKFINEKQIPILDELKTLKKSKIN</sequence>
<feature type="domain" description="Nudix hydrolase" evidence="2">
    <location>
        <begin position="1"/>
        <end position="148"/>
    </location>
</feature>
<name>A0A317EY00_9SPHI</name>
<evidence type="ECO:0000313" key="3">
    <source>
        <dbReference type="EMBL" id="PWS31721.1"/>
    </source>
</evidence>
<dbReference type="InterPro" id="IPR020084">
    <property type="entry name" value="NUDIX_hydrolase_CS"/>
</dbReference>
<protein>
    <submittedName>
        <fullName evidence="3">NUDIX hydrolase</fullName>
    </submittedName>
</protein>
<evidence type="ECO:0000313" key="4">
    <source>
        <dbReference type="Proteomes" id="UP000245391"/>
    </source>
</evidence>
<dbReference type="GO" id="GO:0004081">
    <property type="term" value="F:bis(5'-nucleosyl)-tetraphosphatase (asymmetrical) activity"/>
    <property type="evidence" value="ECO:0007669"/>
    <property type="project" value="TreeGrafter"/>
</dbReference>
<dbReference type="GO" id="GO:0006167">
    <property type="term" value="P:AMP biosynthetic process"/>
    <property type="evidence" value="ECO:0007669"/>
    <property type="project" value="TreeGrafter"/>
</dbReference>
<dbReference type="OrthoDB" id="954553at2"/>
<dbReference type="SUPFAM" id="SSF55811">
    <property type="entry name" value="Nudix"/>
    <property type="match status" value="1"/>
</dbReference>
<dbReference type="PROSITE" id="PS51462">
    <property type="entry name" value="NUDIX"/>
    <property type="match status" value="1"/>
</dbReference>
<reference evidence="4" key="1">
    <citation type="submission" date="2018-05" db="EMBL/GenBank/DDBJ databases">
        <title>Pedobacter paludis sp. nov., isolated from wetland soil.</title>
        <authorList>
            <person name="Zhang Y."/>
        </authorList>
    </citation>
    <scope>NUCLEOTIDE SEQUENCE [LARGE SCALE GENOMIC DNA]</scope>
    <source>
        <strain evidence="4">R-8</strain>
    </source>
</reference>
<dbReference type="Pfam" id="PF00293">
    <property type="entry name" value="NUDIX"/>
    <property type="match status" value="1"/>
</dbReference>
<dbReference type="InterPro" id="IPR000086">
    <property type="entry name" value="NUDIX_hydrolase_dom"/>
</dbReference>
<evidence type="ECO:0000259" key="2">
    <source>
        <dbReference type="PROSITE" id="PS51462"/>
    </source>
</evidence>
<dbReference type="PROSITE" id="PS00893">
    <property type="entry name" value="NUDIX_BOX"/>
    <property type="match status" value="1"/>
</dbReference>
<accession>A0A317EY00</accession>
<dbReference type="GO" id="GO:0006754">
    <property type="term" value="P:ATP biosynthetic process"/>
    <property type="evidence" value="ECO:0007669"/>
    <property type="project" value="TreeGrafter"/>
</dbReference>
<keyword evidence="4" id="KW-1185">Reference proteome</keyword>
<dbReference type="PANTHER" id="PTHR21340">
    <property type="entry name" value="DIADENOSINE 5,5-P1,P4-TETRAPHOSPHATE PYROPHOSPHOHYDROLASE MUTT"/>
    <property type="match status" value="1"/>
</dbReference>
<gene>
    <name evidence="3" type="ORF">DF947_14145</name>
</gene>
<dbReference type="CDD" id="cd04662">
    <property type="entry name" value="NUDIX_Hydrolase"/>
    <property type="match status" value="1"/>
</dbReference>
<dbReference type="Gene3D" id="3.90.79.10">
    <property type="entry name" value="Nucleoside Triphosphate Pyrophosphohydrolase"/>
    <property type="match status" value="1"/>
</dbReference>
<dbReference type="Proteomes" id="UP000245391">
    <property type="component" value="Unassembled WGS sequence"/>
</dbReference>
<dbReference type="RefSeq" id="WP_109930680.1">
    <property type="nucleotide sequence ID" value="NZ_QGNY01000004.1"/>
</dbReference>
<organism evidence="3 4">
    <name type="scientific">Pedobacter paludis</name>
    <dbReference type="NCBI Taxonomy" id="2203212"/>
    <lineage>
        <taxon>Bacteria</taxon>
        <taxon>Pseudomonadati</taxon>
        <taxon>Bacteroidota</taxon>
        <taxon>Sphingobacteriia</taxon>
        <taxon>Sphingobacteriales</taxon>
        <taxon>Sphingobacteriaceae</taxon>
        <taxon>Pedobacter</taxon>
    </lineage>
</organism>
<dbReference type="PANTHER" id="PTHR21340:SF7">
    <property type="entry name" value="NUDIX HYDROLASE DOMAIN-CONTAINING PROTEIN"/>
    <property type="match status" value="1"/>
</dbReference>
<proteinExistence type="predicted"/>
<evidence type="ECO:0000256" key="1">
    <source>
        <dbReference type="ARBA" id="ARBA00022801"/>
    </source>
</evidence>